<dbReference type="Pfam" id="PF09684">
    <property type="entry name" value="Tail_P2_I"/>
    <property type="match status" value="1"/>
</dbReference>
<dbReference type="EMBL" id="AEEC02000020">
    <property type="protein sequence ID" value="EOA03945.1"/>
    <property type="molecule type" value="Genomic_DNA"/>
</dbReference>
<dbReference type="InterPro" id="IPR006521">
    <property type="entry name" value="Tail_protein_I"/>
</dbReference>
<dbReference type="Proteomes" id="UP000006772">
    <property type="component" value="Unassembled WGS sequence"/>
</dbReference>
<gene>
    <name evidence="1" type="ORF">HFRIS_014739</name>
</gene>
<reference evidence="1 2" key="1">
    <citation type="journal article" date="2013" name="Front. Microbiol.">
        <title>The genome of the endophytic bacterium H. frisingense GSF30(T) identifies diverse strategies in the Herbaspirillum genus to interact with plants.</title>
        <authorList>
            <person name="Straub D."/>
            <person name="Rothballer M."/>
            <person name="Hartmann A."/>
            <person name="Ludewig U."/>
        </authorList>
    </citation>
    <scope>NUCLEOTIDE SEQUENCE [LARGE SCALE GENOMIC DNA]</scope>
    <source>
        <strain evidence="1 2">GSF30</strain>
    </source>
</reference>
<organism evidence="1 2">
    <name type="scientific">Herbaspirillum frisingense GSF30</name>
    <dbReference type="NCBI Taxonomy" id="864073"/>
    <lineage>
        <taxon>Bacteria</taxon>
        <taxon>Pseudomonadati</taxon>
        <taxon>Pseudomonadota</taxon>
        <taxon>Betaproteobacteria</taxon>
        <taxon>Burkholderiales</taxon>
        <taxon>Oxalobacteraceae</taxon>
        <taxon>Herbaspirillum</taxon>
    </lineage>
</organism>
<evidence type="ECO:0000313" key="2">
    <source>
        <dbReference type="Proteomes" id="UP000006772"/>
    </source>
</evidence>
<name>A0AAI9ID73_9BURK</name>
<protein>
    <submittedName>
        <fullName evidence="1">Bacteriophage P2-related tail formation protein</fullName>
    </submittedName>
</protein>
<evidence type="ECO:0000313" key="1">
    <source>
        <dbReference type="EMBL" id="EOA03945.1"/>
    </source>
</evidence>
<dbReference type="AlphaFoldDB" id="A0AAI9ID73"/>
<dbReference type="RefSeq" id="WP_006464179.1">
    <property type="nucleotide sequence ID" value="NZ_AEEC02000020.1"/>
</dbReference>
<comment type="caution">
    <text evidence="1">The sequence shown here is derived from an EMBL/GenBank/DDBJ whole genome shotgun (WGS) entry which is preliminary data.</text>
</comment>
<proteinExistence type="predicted"/>
<dbReference type="NCBIfam" id="TIGR01634">
    <property type="entry name" value="tail_P2_I"/>
    <property type="match status" value="1"/>
</dbReference>
<accession>A0AAI9ID73</accession>
<sequence>MYNPVPTLPPNTTALERALARACAELAKTPVPLRDLWNPDRCPVALLPFLAWSFSVDRWDDGWSEAIKRKTIKASRYIHQHKGTIAAVRGVVESLGYVIKITEWWQTDPPGRRGTFALDVGVLETGITEEMFAEMERLIDDAKPLSRHLTGLRIHLESRGAIYIGGLVQMGEAITVYPWIPGQVESTGRIHIGTAAHLIEVMTIYP</sequence>